<dbReference type="Gene3D" id="4.10.1080.10">
    <property type="entry name" value="TSP type-3 repeat"/>
    <property type="match status" value="2"/>
</dbReference>
<dbReference type="InterPro" id="IPR044055">
    <property type="entry name" value="RibLong"/>
</dbReference>
<feature type="compositionally biased region" description="Basic and acidic residues" evidence="1">
    <location>
        <begin position="760"/>
        <end position="769"/>
    </location>
</feature>
<gene>
    <name evidence="4" type="ORF">CAY35_03305</name>
</gene>
<feature type="compositionally biased region" description="Basic and acidic residues" evidence="1">
    <location>
        <begin position="704"/>
        <end position="724"/>
    </location>
</feature>
<feature type="compositionally biased region" description="Basic and acidic residues" evidence="1">
    <location>
        <begin position="1295"/>
        <end position="1316"/>
    </location>
</feature>
<feature type="region of interest" description="Disordered" evidence="1">
    <location>
        <begin position="1461"/>
        <end position="1522"/>
    </location>
</feature>
<feature type="compositionally biased region" description="Basic and acidic residues" evidence="1">
    <location>
        <begin position="1195"/>
        <end position="1210"/>
    </location>
</feature>
<feature type="compositionally biased region" description="Acidic residues" evidence="1">
    <location>
        <begin position="934"/>
        <end position="956"/>
    </location>
</feature>
<accession>A0ABX5L6J9</accession>
<keyword evidence="5" id="KW-1185">Reference proteome</keyword>
<feature type="region of interest" description="Disordered" evidence="1">
    <location>
        <begin position="704"/>
        <end position="740"/>
    </location>
</feature>
<dbReference type="InterPro" id="IPR028974">
    <property type="entry name" value="TSP_type-3_rpt"/>
</dbReference>
<feature type="region of interest" description="Disordered" evidence="1">
    <location>
        <begin position="1557"/>
        <end position="1594"/>
    </location>
</feature>
<evidence type="ECO:0000259" key="3">
    <source>
        <dbReference type="Pfam" id="PF18957"/>
    </source>
</evidence>
<feature type="domain" description="Long Rib" evidence="3">
    <location>
        <begin position="967"/>
        <end position="1062"/>
    </location>
</feature>
<sequence length="1716" mass="184187">MPCPICQKYRHSFVAVGSATRRVDMSRTSRVGGRMHALRWPGVDTREDLQLMTENKSRGIFGRSALRAGAAGLTLALAASLAPGFISWSNPAPAAAAQDPIDSPGDWLGKKTVNGKVFLDRDANVASAQNVDEPLAGVKVYAQWIDYNNKKQRGAVSPVYTTQTKADGTYTISLPDWTDALGTVHKWEATAGQKLRIWADNPDPKNLQLAFVEGDSVFGGQGDRYLGTWNGTVGIQLAENYNIAYHERDVVEGGQDWLYLPEDKSTTGEAHTGEGWVQGRVYYDQRGTFGNDVWDGQYEKRYGDVAVPKVKIRGSYVQDEVARRFDQWKKDNKGYTTEAFRAAQKQIMAEYEAETGKSAIAETVITETDNEGKYQLQFKGLYGDAYDFKGIVPADKFGELAGSSTEGSWLAGNTRSKHINQDYMYVSPVLPEGVDANMDSVQSAMFQDVTRASMVHTVTDGGPRSNYVNSLDFQLRQTSRGFDVTPYNTTDNPAAPGDTAKTDTFGLIPNTGHVIVWTDSEGKEVHRCEANSDNLGVIPSCDFQVPEDLAKDTLYTATVYNAANEKTPLMADSFLAYVAPEYKETEVKVGEEATAERPVNKNGTAVPDSAKFAAATAEDVKNAPEFQKAGLPEGVAPQDWVTVNADGTLTIKPGADVKPGTYNVPVKVTYEDGTTKVINAPIKVVDETKQSDEFEPAYEDKLVVPGEETKSSPTFTDKDGKETQAPEGSKFSIPEDFKAPEGYEVKIDENTGEITVTFPDKSKLNKDTVEEFDVPVTVTYPDGSTDKTDANFKLDTDGDGDPDVTDPDDDGDGIPDEEDQNPKVPDQNTIYEPAYEDKLVVPGEETKSSPSFTDKDGKDTTAPEGSKFSIPEDFEAPEGYVVEIDENTGEITVTFPDKSKLNKDTVEEFDVPVTVTYPDGTKDEAPAKFKLDTDGDGDPDVTDPDDDGDGIPDEEDQNPKVPDQNTIYEPGYEDGSGKPGDEVKIDEPTFKDKDGNDVTPPEGTTFGPGENAPDGVTIDENTGEITVTIPEDAKPGDKITVPVEVTYPDGSKNNVDVTVTVEEPDAPDTKQNEEFEPGYEDGSGKPGDEVKIDEPTFKDKDGNDVTPPEGTTFGPGEDAPDGVTVDENTGEITVTIPEDAKPGDKITVPVEVTYPDGSKDNVDVTVTVEEPDAPDTKQNEEFEPGYEDGSGKPGSDVKIDEPTFKDKDGKPATPAEGTTFGPGDNAPDGVKIDPNTGEITVTIPEDAKPGDKITVPVEVTYPDGSKDNVDVTVTVNEPDAKETDADNHTPGYEDGSGKPGEDVKIDKPEFKDKDGKVTTPPEGTTFGPGEGAPDGVKIDENTGEITVTIPEDAKPGDKITVPVEVTYPDGSKDKVDVTVTVEEPDTPEAEKPDWKDDKGKPGDKVEIPNTGGPVPDGSTVETEGPGTAEIDEDGNLIVDIDKDAKPGDKIVVIVKDKDGNEIDRVVVEVEKPDTPEAEKPDWKDDKGQPGDKVEIPNEGGPVPDGSTVETEGPGTAEIDEDGNLIVDIDKDAKPGDKVVVVVKDKDGNEIDRVVVEVEKPADDGKGKDSDKYQPEYPDTNVKPGDKVEIPLKPGKLPKGTTCEIDMSTVPAGWNVSMGKNCTLIVVPGKDAKPGDIGNIEVDFTYPDGSKDTATARVTVAQPDAPAPAPAPETPGNGGDLARTGAQVAGVAGIAAAMIAAGFGLAFMRRRRAGEEN</sequence>
<feature type="domain" description="Long Rib" evidence="3">
    <location>
        <begin position="1570"/>
        <end position="1659"/>
    </location>
</feature>
<feature type="compositionally biased region" description="Basic and acidic residues" evidence="1">
    <location>
        <begin position="1557"/>
        <end position="1573"/>
    </location>
</feature>
<reference evidence="4 5" key="1">
    <citation type="submission" date="2018-05" db="EMBL/GenBank/DDBJ databases">
        <title>Draft Genome Sequence of Arthrobacter cumminsii IME1328, Isolated from a Patient Who Suffered from Foot Ulcers in China.</title>
        <authorList>
            <person name="Li M."/>
            <person name="Jiang Z."/>
            <person name="Sun Q."/>
            <person name="Tong Y."/>
        </authorList>
    </citation>
    <scope>NUCLEOTIDE SEQUENCE [LARGE SCALE GENOMIC DNA]</scope>
    <source>
        <strain evidence="4 5">IME1328</strain>
    </source>
</reference>
<dbReference type="Pfam" id="PF18957">
    <property type="entry name" value="RibLong"/>
    <property type="match status" value="8"/>
</dbReference>
<feature type="region of interest" description="Disordered" evidence="1">
    <location>
        <begin position="759"/>
        <end position="878"/>
    </location>
</feature>
<evidence type="ECO:0000256" key="2">
    <source>
        <dbReference type="SAM" id="Phobius"/>
    </source>
</evidence>
<dbReference type="Proteomes" id="UP000245514">
    <property type="component" value="Unassembled WGS sequence"/>
</dbReference>
<feature type="region of interest" description="Disordered" evidence="1">
    <location>
        <begin position="898"/>
        <end position="1125"/>
    </location>
</feature>
<dbReference type="SUPFAM" id="SSF103647">
    <property type="entry name" value="TSP type-3 repeat"/>
    <property type="match status" value="1"/>
</dbReference>
<evidence type="ECO:0000256" key="1">
    <source>
        <dbReference type="SAM" id="MobiDB-lite"/>
    </source>
</evidence>
<proteinExistence type="predicted"/>
<name>A0ABX5L6J9_9MICC</name>
<keyword evidence="2" id="KW-0472">Membrane</keyword>
<feature type="domain" description="Long Rib" evidence="3">
    <location>
        <begin position="1180"/>
        <end position="1275"/>
    </location>
</feature>
<feature type="compositionally biased region" description="Acidic residues" evidence="1">
    <location>
        <begin position="797"/>
        <end position="819"/>
    </location>
</feature>
<feature type="compositionally biased region" description="Basic and acidic residues" evidence="1">
    <location>
        <begin position="1082"/>
        <end position="1103"/>
    </location>
</feature>
<feature type="region of interest" description="Disordered" evidence="1">
    <location>
        <begin position="1168"/>
        <end position="1253"/>
    </location>
</feature>
<feature type="domain" description="Long Rib" evidence="3">
    <location>
        <begin position="579"/>
        <end position="684"/>
    </location>
</feature>
<evidence type="ECO:0000313" key="5">
    <source>
        <dbReference type="Proteomes" id="UP000245514"/>
    </source>
</evidence>
<feature type="compositionally biased region" description="Basic and acidic residues" evidence="1">
    <location>
        <begin position="975"/>
        <end position="996"/>
    </location>
</feature>
<organism evidence="4 5">
    <name type="scientific">Pseudoglutamicibacter cumminsii</name>
    <dbReference type="NCBI Taxonomy" id="156979"/>
    <lineage>
        <taxon>Bacteria</taxon>
        <taxon>Bacillati</taxon>
        <taxon>Actinomycetota</taxon>
        <taxon>Actinomycetes</taxon>
        <taxon>Micrococcales</taxon>
        <taxon>Micrococcaceae</taxon>
        <taxon>Pseudoglutamicibacter</taxon>
    </lineage>
</organism>
<feature type="compositionally biased region" description="Basic and acidic residues" evidence="1">
    <location>
        <begin position="920"/>
        <end position="933"/>
    </location>
</feature>
<evidence type="ECO:0000313" key="4">
    <source>
        <dbReference type="EMBL" id="PWI28461.1"/>
    </source>
</evidence>
<dbReference type="InterPro" id="IPR013783">
    <property type="entry name" value="Ig-like_fold"/>
</dbReference>
<feature type="compositionally biased region" description="Basic and acidic residues" evidence="1">
    <location>
        <begin position="835"/>
        <end position="861"/>
    </location>
</feature>
<dbReference type="Gene3D" id="2.60.40.10">
    <property type="entry name" value="Immunoglobulins"/>
    <property type="match status" value="1"/>
</dbReference>
<feature type="region of interest" description="Disordered" evidence="1">
    <location>
        <begin position="1662"/>
        <end position="1681"/>
    </location>
</feature>
<feature type="transmembrane region" description="Helical" evidence="2">
    <location>
        <begin position="1687"/>
        <end position="1707"/>
    </location>
</feature>
<dbReference type="EMBL" id="QFWG01000002">
    <property type="protein sequence ID" value="PWI28461.1"/>
    <property type="molecule type" value="Genomic_DNA"/>
</dbReference>
<feature type="compositionally biased region" description="Basic and acidic residues" evidence="1">
    <location>
        <begin position="1278"/>
        <end position="1287"/>
    </location>
</feature>
<feature type="compositionally biased region" description="Basic and acidic residues" evidence="1">
    <location>
        <begin position="1388"/>
        <end position="1406"/>
    </location>
</feature>
<keyword evidence="2" id="KW-1133">Transmembrane helix</keyword>
<protein>
    <recommendedName>
        <fullName evidence="3">Long Rib domain-containing protein</fullName>
    </recommendedName>
</protein>
<feature type="region of interest" description="Disordered" evidence="1">
    <location>
        <begin position="1276"/>
        <end position="1443"/>
    </location>
</feature>
<keyword evidence="2" id="KW-0812">Transmembrane</keyword>
<feature type="domain" description="Long Rib" evidence="3">
    <location>
        <begin position="830"/>
        <end position="930"/>
    </location>
</feature>
<feature type="compositionally biased region" description="Basic and acidic residues" evidence="1">
    <location>
        <begin position="1461"/>
        <end position="1495"/>
    </location>
</feature>
<feature type="domain" description="Long Rib" evidence="3">
    <location>
        <begin position="1073"/>
        <end position="1169"/>
    </location>
</feature>
<comment type="caution">
    <text evidence="4">The sequence shown here is derived from an EMBL/GenBank/DDBJ whole genome shotgun (WGS) entry which is preliminary data.</text>
</comment>
<feature type="domain" description="Long Rib" evidence="3">
    <location>
        <begin position="1285"/>
        <end position="1382"/>
    </location>
</feature>
<feature type="compositionally biased region" description="Basic and acidic residues" evidence="1">
    <location>
        <begin position="784"/>
        <end position="796"/>
    </location>
</feature>
<feature type="domain" description="Long Rib" evidence="3">
    <location>
        <begin position="692"/>
        <end position="793"/>
    </location>
</feature>
<dbReference type="NCBIfam" id="NF038186">
    <property type="entry name" value="YPDG_rpt"/>
    <property type="match status" value="8"/>
</dbReference>